<proteinExistence type="predicted"/>
<dbReference type="RefSeq" id="WP_259036145.1">
    <property type="nucleotide sequence ID" value="NZ_JAJISC010000004.1"/>
</dbReference>
<accession>A0ABT2EG78</accession>
<gene>
    <name evidence="1" type="ORF">LLY24_09950</name>
</gene>
<evidence type="ECO:0000313" key="2">
    <source>
        <dbReference type="Proteomes" id="UP001165542"/>
    </source>
</evidence>
<reference evidence="1" key="1">
    <citation type="submission" date="2021-11" db="EMBL/GenBank/DDBJ databases">
        <title>Halomonas sp., isolated from a coastal aquaculture zone in Dongshan Bay.</title>
        <authorList>
            <person name="Lin W."/>
        </authorList>
    </citation>
    <scope>NUCLEOTIDE SEQUENCE</scope>
    <source>
        <strain evidence="1">Yzlin-01</strain>
    </source>
</reference>
<keyword evidence="2" id="KW-1185">Reference proteome</keyword>
<dbReference type="EMBL" id="JAJISC010000004">
    <property type="protein sequence ID" value="MCS2609637.1"/>
    <property type="molecule type" value="Genomic_DNA"/>
</dbReference>
<evidence type="ECO:0000313" key="1">
    <source>
        <dbReference type="EMBL" id="MCS2609637.1"/>
    </source>
</evidence>
<comment type="caution">
    <text evidence="1">The sequence shown here is derived from an EMBL/GenBank/DDBJ whole genome shotgun (WGS) entry which is preliminary data.</text>
</comment>
<name>A0ABT2EG78_9GAMM</name>
<sequence length="106" mass="11550">MQNVQLSDMSKAALELSIDALRDDLYDTPECDQAIATLLCQWGQFSKADQLLDEMLLKWGSADEVLELTSKCRAQMMSMKANAKASEVLAKPTHRPAVAALAHAAA</sequence>
<dbReference type="Proteomes" id="UP001165542">
    <property type="component" value="Unassembled WGS sequence"/>
</dbReference>
<protein>
    <submittedName>
        <fullName evidence="1">Uncharacterized protein</fullName>
    </submittedName>
</protein>
<organism evidence="1 2">
    <name type="scientific">Halomonas dongshanensis</name>
    <dbReference type="NCBI Taxonomy" id="2890835"/>
    <lineage>
        <taxon>Bacteria</taxon>
        <taxon>Pseudomonadati</taxon>
        <taxon>Pseudomonadota</taxon>
        <taxon>Gammaproteobacteria</taxon>
        <taxon>Oceanospirillales</taxon>
        <taxon>Halomonadaceae</taxon>
        <taxon>Halomonas</taxon>
    </lineage>
</organism>